<organism evidence="2 3">
    <name type="scientific">Solanum verrucosum</name>
    <dbReference type="NCBI Taxonomy" id="315347"/>
    <lineage>
        <taxon>Eukaryota</taxon>
        <taxon>Viridiplantae</taxon>
        <taxon>Streptophyta</taxon>
        <taxon>Embryophyta</taxon>
        <taxon>Tracheophyta</taxon>
        <taxon>Spermatophyta</taxon>
        <taxon>Magnoliopsida</taxon>
        <taxon>eudicotyledons</taxon>
        <taxon>Gunneridae</taxon>
        <taxon>Pentapetalae</taxon>
        <taxon>asterids</taxon>
        <taxon>lamiids</taxon>
        <taxon>Solanales</taxon>
        <taxon>Solanaceae</taxon>
        <taxon>Solanoideae</taxon>
        <taxon>Solaneae</taxon>
        <taxon>Solanum</taxon>
    </lineage>
</organism>
<reference evidence="2" key="1">
    <citation type="submission" date="2023-08" db="EMBL/GenBank/DDBJ databases">
        <title>A de novo genome assembly of Solanum verrucosum Schlechtendal, a Mexican diploid species geographically isolated from the other diploid A-genome species in potato relatives.</title>
        <authorList>
            <person name="Hosaka K."/>
        </authorList>
    </citation>
    <scope>NUCLEOTIDE SEQUENCE</scope>
    <source>
        <tissue evidence="2">Young leaves</tissue>
    </source>
</reference>
<sequence length="80" mass="9256">QEGKLSPRSIDPYKIIQRIGQVAYERELPSELEVVHPIFHVSMLWKFMRDPSCILPIEDVQTTNELSYEEISIAILDCPV</sequence>
<gene>
    <name evidence="2" type="ORF">MTR67_022563</name>
</gene>
<evidence type="ECO:0000313" key="2">
    <source>
        <dbReference type="EMBL" id="WMV29178.1"/>
    </source>
</evidence>
<dbReference type="Pfam" id="PF24626">
    <property type="entry name" value="SH3_Tf2-1"/>
    <property type="match status" value="1"/>
</dbReference>
<keyword evidence="3" id="KW-1185">Reference proteome</keyword>
<dbReference type="PANTHER" id="PTHR46148:SF58">
    <property type="entry name" value="RETROTRANSPOSON PROTEIN"/>
    <property type="match status" value="1"/>
</dbReference>
<protein>
    <recommendedName>
        <fullName evidence="1">Tf2-1-like SH3-like domain-containing protein</fullName>
    </recommendedName>
</protein>
<dbReference type="EMBL" id="CP133616">
    <property type="protein sequence ID" value="WMV29178.1"/>
    <property type="molecule type" value="Genomic_DNA"/>
</dbReference>
<dbReference type="InterPro" id="IPR056924">
    <property type="entry name" value="SH3_Tf2-1"/>
</dbReference>
<evidence type="ECO:0000259" key="1">
    <source>
        <dbReference type="Pfam" id="PF24626"/>
    </source>
</evidence>
<proteinExistence type="predicted"/>
<evidence type="ECO:0000313" key="3">
    <source>
        <dbReference type="Proteomes" id="UP001234989"/>
    </source>
</evidence>
<name>A0AAF0QVJ8_SOLVR</name>
<dbReference type="AlphaFoldDB" id="A0AAF0QVJ8"/>
<accession>A0AAF0QVJ8</accession>
<dbReference type="Proteomes" id="UP001234989">
    <property type="component" value="Chromosome 5"/>
</dbReference>
<feature type="domain" description="Tf2-1-like SH3-like" evidence="1">
    <location>
        <begin position="2"/>
        <end position="47"/>
    </location>
</feature>
<feature type="non-terminal residue" evidence="2">
    <location>
        <position position="1"/>
    </location>
</feature>
<dbReference type="PANTHER" id="PTHR46148">
    <property type="entry name" value="CHROMO DOMAIN-CONTAINING PROTEIN"/>
    <property type="match status" value="1"/>
</dbReference>